<dbReference type="PATRIC" id="fig|1246626.3.peg.3281"/>
<comment type="subunit">
    <text evidence="9">Homodimer.</text>
</comment>
<dbReference type="HOGENOM" id="CLU_037408_1_1_9"/>
<evidence type="ECO:0000256" key="1">
    <source>
        <dbReference type="ARBA" id="ARBA00004141"/>
    </source>
</evidence>
<feature type="domain" description="CBS" evidence="10">
    <location>
        <begin position="208"/>
        <end position="264"/>
    </location>
</feature>
<keyword evidence="12" id="KW-1185">Reference proteome</keyword>
<dbReference type="InterPro" id="IPR006667">
    <property type="entry name" value="SLC41_membr_dom"/>
</dbReference>
<dbReference type="Gene3D" id="1.25.60.10">
    <property type="entry name" value="MgtE N-terminal domain-like"/>
    <property type="match status" value="1"/>
</dbReference>
<dbReference type="InterPro" id="IPR038076">
    <property type="entry name" value="MgtE_N_sf"/>
</dbReference>
<keyword evidence="9" id="KW-1003">Cell membrane</keyword>
<dbReference type="EMBL" id="CP003923">
    <property type="protein sequence ID" value="AIC95851.1"/>
    <property type="molecule type" value="Genomic_DNA"/>
</dbReference>
<dbReference type="GO" id="GO:0046872">
    <property type="term" value="F:metal ion binding"/>
    <property type="evidence" value="ECO:0007669"/>
    <property type="project" value="UniProtKB-KW"/>
</dbReference>
<keyword evidence="6 9" id="KW-1133">Transmembrane helix</keyword>
<keyword evidence="7 9" id="KW-0472">Membrane</keyword>
<dbReference type="InterPro" id="IPR006668">
    <property type="entry name" value="Mg_transptr_MgtE_intracell_dom"/>
</dbReference>
<proteinExistence type="inferred from homology"/>
<evidence type="ECO:0000313" key="12">
    <source>
        <dbReference type="Proteomes" id="UP000027142"/>
    </source>
</evidence>
<evidence type="ECO:0000256" key="4">
    <source>
        <dbReference type="ARBA" id="ARBA00022692"/>
    </source>
</evidence>
<dbReference type="Pfam" id="PF00571">
    <property type="entry name" value="CBS"/>
    <property type="match status" value="2"/>
</dbReference>
<dbReference type="Proteomes" id="UP000027142">
    <property type="component" value="Chromosome"/>
</dbReference>
<organism evidence="11 12">
    <name type="scientific">Shouchella lehensis G1</name>
    <dbReference type="NCBI Taxonomy" id="1246626"/>
    <lineage>
        <taxon>Bacteria</taxon>
        <taxon>Bacillati</taxon>
        <taxon>Bacillota</taxon>
        <taxon>Bacilli</taxon>
        <taxon>Bacillales</taxon>
        <taxon>Bacillaceae</taxon>
        <taxon>Shouchella</taxon>
    </lineage>
</organism>
<accession>A0A060LX56</accession>
<dbReference type="PANTHER" id="PTHR43773:SF1">
    <property type="entry name" value="MAGNESIUM TRANSPORTER MGTE"/>
    <property type="match status" value="1"/>
</dbReference>
<evidence type="ECO:0000256" key="3">
    <source>
        <dbReference type="ARBA" id="ARBA00022448"/>
    </source>
</evidence>
<feature type="transmembrane region" description="Helical" evidence="9">
    <location>
        <begin position="364"/>
        <end position="386"/>
    </location>
</feature>
<dbReference type="InterPro" id="IPR046342">
    <property type="entry name" value="CBS_dom_sf"/>
</dbReference>
<feature type="transmembrane region" description="Helical" evidence="9">
    <location>
        <begin position="392"/>
        <end position="418"/>
    </location>
</feature>
<comment type="function">
    <text evidence="9">Acts as a magnesium transporter.</text>
</comment>
<dbReference type="GO" id="GO:0015095">
    <property type="term" value="F:magnesium ion transmembrane transporter activity"/>
    <property type="evidence" value="ECO:0007669"/>
    <property type="project" value="UniProtKB-UniRule"/>
</dbReference>
<comment type="similarity">
    <text evidence="2 9">Belongs to the SLC41A transporter family.</text>
</comment>
<keyword evidence="9" id="KW-0479">Metal-binding</keyword>
<keyword evidence="3 9" id="KW-0813">Transport</keyword>
<dbReference type="Gene3D" id="3.10.580.10">
    <property type="entry name" value="CBS-domain"/>
    <property type="match status" value="1"/>
</dbReference>
<protein>
    <recommendedName>
        <fullName evidence="9">Magnesium transporter MgtE</fullName>
    </recommendedName>
</protein>
<dbReference type="InterPro" id="IPR006669">
    <property type="entry name" value="MgtE_transporter"/>
</dbReference>
<keyword evidence="4 9" id="KW-0812">Transmembrane</keyword>
<evidence type="ECO:0000256" key="9">
    <source>
        <dbReference type="RuleBase" id="RU362011"/>
    </source>
</evidence>
<feature type="domain" description="CBS" evidence="10">
    <location>
        <begin position="144"/>
        <end position="207"/>
    </location>
</feature>
<evidence type="ECO:0000256" key="5">
    <source>
        <dbReference type="ARBA" id="ARBA00022842"/>
    </source>
</evidence>
<dbReference type="Gene3D" id="1.10.357.20">
    <property type="entry name" value="SLC41 divalent cation transporters, integral membrane domain"/>
    <property type="match status" value="1"/>
</dbReference>
<dbReference type="AlphaFoldDB" id="A0A060LX56"/>
<dbReference type="eggNOG" id="COG2239">
    <property type="taxonomic scope" value="Bacteria"/>
</dbReference>
<dbReference type="PROSITE" id="PS51371">
    <property type="entry name" value="CBS"/>
    <property type="match status" value="2"/>
</dbReference>
<feature type="transmembrane region" description="Helical" evidence="9">
    <location>
        <begin position="430"/>
        <end position="453"/>
    </location>
</feature>
<feature type="transmembrane region" description="Helical" evidence="9">
    <location>
        <begin position="292"/>
        <end position="310"/>
    </location>
</feature>
<evidence type="ECO:0000313" key="11">
    <source>
        <dbReference type="EMBL" id="AIC95851.1"/>
    </source>
</evidence>
<dbReference type="SMART" id="SM00116">
    <property type="entry name" value="CBS"/>
    <property type="match status" value="2"/>
</dbReference>
<dbReference type="InterPro" id="IPR036739">
    <property type="entry name" value="SLC41_membr_dom_sf"/>
</dbReference>
<dbReference type="SUPFAM" id="SSF54631">
    <property type="entry name" value="CBS-domain pair"/>
    <property type="match status" value="1"/>
</dbReference>
<dbReference type="Pfam" id="PF01769">
    <property type="entry name" value="MgtE"/>
    <property type="match status" value="1"/>
</dbReference>
<feature type="transmembrane region" description="Helical" evidence="9">
    <location>
        <begin position="316"/>
        <end position="343"/>
    </location>
</feature>
<evidence type="ECO:0000256" key="7">
    <source>
        <dbReference type="ARBA" id="ARBA00023136"/>
    </source>
</evidence>
<dbReference type="Pfam" id="PF03448">
    <property type="entry name" value="MgtE_N"/>
    <property type="match status" value="1"/>
</dbReference>
<sequence length="457" mass="50572">MMDKLKTDRKRNEYKNEIVKHLVSRNLKAFRETFLELHPTDQVELFHEIERPLQKQVLLFLSPAEFADLFEGLDLEDQLIVFEGLSYQYAVSMFNTMSADDVADFLAEINTERADDILSSMDLEEAKRVEELMAYAPKTAGAIMTKEFVRLSVESSAKEVIAELRESAPDAETIYYLYVVDQQQKLAGVVSLRDLIIATPEMTVEDIMSTQVVSVSEHEDQEDVARLIKEYDFLAVPVVTPEKRLVGIITVDDVIDVLEEETTEDFDEFAATRGATDLSLTAVTAARKRAPWLILLMFFGLITANIIGQFESTLEQVVLLAAFMPLIMGTAGNTGTQSLAVAVRGIATGSFDRGGVWKTVKRELGTGIILGIVCMVVLMGIIYLFYNGDFILAFTVGFSLFAALSVAAVIGATVPVAINKLKIDPAVASGPFITTLNDIISLMIYFTIATTLLDQLL</sequence>
<dbReference type="SUPFAM" id="SSF161093">
    <property type="entry name" value="MgtE membrane domain-like"/>
    <property type="match status" value="1"/>
</dbReference>
<evidence type="ECO:0000259" key="10">
    <source>
        <dbReference type="PROSITE" id="PS51371"/>
    </source>
</evidence>
<dbReference type="CDD" id="cd04606">
    <property type="entry name" value="CBS_pair_Mg_transporter"/>
    <property type="match status" value="1"/>
</dbReference>
<dbReference type="SUPFAM" id="SSF158791">
    <property type="entry name" value="MgtE N-terminal domain-like"/>
    <property type="match status" value="1"/>
</dbReference>
<dbReference type="SMART" id="SM00924">
    <property type="entry name" value="MgtE_N"/>
    <property type="match status" value="1"/>
</dbReference>
<dbReference type="PANTHER" id="PTHR43773">
    <property type="entry name" value="MAGNESIUM TRANSPORTER MGTE"/>
    <property type="match status" value="1"/>
</dbReference>
<evidence type="ECO:0000256" key="6">
    <source>
        <dbReference type="ARBA" id="ARBA00022989"/>
    </source>
</evidence>
<dbReference type="NCBIfam" id="TIGR00400">
    <property type="entry name" value="mgtE"/>
    <property type="match status" value="1"/>
</dbReference>
<dbReference type="KEGG" id="ble:BleG1_3304"/>
<reference evidence="11 12" key="1">
    <citation type="journal article" date="2014" name="Gene">
        <title>A comparative genomic analysis of the alkalitolerant soil bacterium Bacillus lehensis G1.</title>
        <authorList>
            <person name="Noor Y.M."/>
            <person name="Samsulrizal N.H."/>
            <person name="Jema'on N.A."/>
            <person name="Low K.O."/>
            <person name="Ramli A.N."/>
            <person name="Alias N.I."/>
            <person name="Damis S.I."/>
            <person name="Fuzi S.F."/>
            <person name="Isa M.N."/>
            <person name="Murad A.M."/>
            <person name="Raih M.F."/>
            <person name="Bakar F.D."/>
            <person name="Najimudin N."/>
            <person name="Mahadi N.M."/>
            <person name="Illias R.M."/>
        </authorList>
    </citation>
    <scope>NUCLEOTIDE SEQUENCE [LARGE SCALE GENOMIC DNA]</scope>
    <source>
        <strain evidence="11 12">G1</strain>
    </source>
</reference>
<dbReference type="STRING" id="1246626.BleG1_3304"/>
<gene>
    <name evidence="11" type="ORF">BleG1_3304</name>
</gene>
<comment type="subcellular location">
    <subcellularLocation>
        <location evidence="9">Cell membrane</location>
        <topology evidence="9">Multi-pass membrane protein</topology>
    </subcellularLocation>
    <subcellularLocation>
        <location evidence="1">Membrane</location>
        <topology evidence="1">Multi-pass membrane protein</topology>
    </subcellularLocation>
</comment>
<name>A0A060LX56_9BACI</name>
<dbReference type="GO" id="GO:0005886">
    <property type="term" value="C:plasma membrane"/>
    <property type="evidence" value="ECO:0007669"/>
    <property type="project" value="UniProtKB-SubCell"/>
</dbReference>
<dbReference type="InterPro" id="IPR000644">
    <property type="entry name" value="CBS_dom"/>
</dbReference>
<keyword evidence="8" id="KW-0129">CBS domain</keyword>
<evidence type="ECO:0000256" key="2">
    <source>
        <dbReference type="ARBA" id="ARBA00009749"/>
    </source>
</evidence>
<evidence type="ECO:0000256" key="8">
    <source>
        <dbReference type="PROSITE-ProRule" id="PRU00703"/>
    </source>
</evidence>
<keyword evidence="5 9" id="KW-0460">Magnesium</keyword>